<dbReference type="AlphaFoldDB" id="A0A839RKV2"/>
<feature type="region of interest" description="Disordered" evidence="2">
    <location>
        <begin position="72"/>
        <end position="92"/>
    </location>
</feature>
<dbReference type="Proteomes" id="UP000567922">
    <property type="component" value="Unassembled WGS sequence"/>
</dbReference>
<sequence>MCLGIPGRVQRMLEGYGDQLALVDVEGELRKVNIGLLSDVPNGGPPVAPGEWVIIHMGFAVERATPEGAAQARAGLELLGRGASPQTRGDPP</sequence>
<dbReference type="InterPro" id="IPR001109">
    <property type="entry name" value="Hydrogenase_HupF/HypC"/>
</dbReference>
<comment type="similarity">
    <text evidence="1">Belongs to the HupF/HypC family.</text>
</comment>
<dbReference type="PANTHER" id="PTHR35177:SF2">
    <property type="entry name" value="HYDROGENASE MATURATION FACTOR HYBG"/>
    <property type="match status" value="1"/>
</dbReference>
<dbReference type="NCBIfam" id="TIGR00074">
    <property type="entry name" value="hypC_hupF"/>
    <property type="match status" value="1"/>
</dbReference>
<accession>A0A839RKV2</accession>
<evidence type="ECO:0000313" key="4">
    <source>
        <dbReference type="Proteomes" id="UP000567922"/>
    </source>
</evidence>
<dbReference type="GO" id="GO:1902670">
    <property type="term" value="F:carbon dioxide binding"/>
    <property type="evidence" value="ECO:0007669"/>
    <property type="project" value="TreeGrafter"/>
</dbReference>
<name>A0A839RKV2_9ACTN</name>
<dbReference type="PANTHER" id="PTHR35177">
    <property type="entry name" value="HYDROGENASE MATURATION FACTOR HYBG"/>
    <property type="match status" value="1"/>
</dbReference>
<dbReference type="GO" id="GO:0005506">
    <property type="term" value="F:iron ion binding"/>
    <property type="evidence" value="ECO:0007669"/>
    <property type="project" value="TreeGrafter"/>
</dbReference>
<organism evidence="3 4">
    <name type="scientific">Hoyosella altamirensis</name>
    <dbReference type="NCBI Taxonomy" id="616997"/>
    <lineage>
        <taxon>Bacteria</taxon>
        <taxon>Bacillati</taxon>
        <taxon>Actinomycetota</taxon>
        <taxon>Actinomycetes</taxon>
        <taxon>Mycobacteriales</taxon>
        <taxon>Hoyosellaceae</taxon>
        <taxon>Hoyosella</taxon>
    </lineage>
</organism>
<dbReference type="Pfam" id="PF01455">
    <property type="entry name" value="HupF_HypC"/>
    <property type="match status" value="1"/>
</dbReference>
<proteinExistence type="inferred from homology"/>
<evidence type="ECO:0000256" key="1">
    <source>
        <dbReference type="ARBA" id="ARBA00006018"/>
    </source>
</evidence>
<dbReference type="OrthoDB" id="9806017at2"/>
<dbReference type="PROSITE" id="PS01097">
    <property type="entry name" value="HUPF_HYPC"/>
    <property type="match status" value="1"/>
</dbReference>
<gene>
    <name evidence="3" type="ORF">FHU29_001749</name>
</gene>
<keyword evidence="4" id="KW-1185">Reference proteome</keyword>
<reference evidence="3 4" key="1">
    <citation type="submission" date="2020-08" db="EMBL/GenBank/DDBJ databases">
        <title>Sequencing the genomes of 1000 actinobacteria strains.</title>
        <authorList>
            <person name="Klenk H.-P."/>
        </authorList>
    </citation>
    <scope>NUCLEOTIDE SEQUENCE [LARGE SCALE GENOMIC DNA]</scope>
    <source>
        <strain evidence="3 4">DSM 45258</strain>
    </source>
</reference>
<evidence type="ECO:0000256" key="2">
    <source>
        <dbReference type="SAM" id="MobiDB-lite"/>
    </source>
</evidence>
<dbReference type="GO" id="GO:0051604">
    <property type="term" value="P:protein maturation"/>
    <property type="evidence" value="ECO:0007669"/>
    <property type="project" value="TreeGrafter"/>
</dbReference>
<protein>
    <submittedName>
        <fullName evidence="3">Hydrogenase expression/formation protein HypC</fullName>
    </submittedName>
</protein>
<dbReference type="PRINTS" id="PR00445">
    <property type="entry name" value="HUPFHYPC"/>
</dbReference>
<dbReference type="RefSeq" id="WP_064438859.1">
    <property type="nucleotide sequence ID" value="NZ_BDDI01000002.1"/>
</dbReference>
<dbReference type="InterPro" id="IPR019812">
    <property type="entry name" value="Hydgase_assmbl_chp_CS"/>
</dbReference>
<dbReference type="Gene3D" id="2.30.30.140">
    <property type="match status" value="1"/>
</dbReference>
<dbReference type="SUPFAM" id="SSF159127">
    <property type="entry name" value="HupF/HypC-like"/>
    <property type="match status" value="1"/>
</dbReference>
<dbReference type="EMBL" id="JACHWS010000001">
    <property type="protein sequence ID" value="MBB3037315.1"/>
    <property type="molecule type" value="Genomic_DNA"/>
</dbReference>
<evidence type="ECO:0000313" key="3">
    <source>
        <dbReference type="EMBL" id="MBB3037315.1"/>
    </source>
</evidence>
<comment type="caution">
    <text evidence="3">The sequence shown here is derived from an EMBL/GenBank/DDBJ whole genome shotgun (WGS) entry which is preliminary data.</text>
</comment>